<dbReference type="AlphaFoldDB" id="A0A0A2MBS4"/>
<evidence type="ECO:0000256" key="1">
    <source>
        <dbReference type="SAM" id="Phobius"/>
    </source>
</evidence>
<feature type="transmembrane region" description="Helical" evidence="1">
    <location>
        <begin position="149"/>
        <end position="167"/>
    </location>
</feature>
<dbReference type="eggNOG" id="ENOG50300G0">
    <property type="taxonomic scope" value="Bacteria"/>
</dbReference>
<organism evidence="2 3">
    <name type="scientific">Flavobacterium suncheonense GH29-5 = DSM 17707</name>
    <dbReference type="NCBI Taxonomy" id="1121899"/>
    <lineage>
        <taxon>Bacteria</taxon>
        <taxon>Pseudomonadati</taxon>
        <taxon>Bacteroidota</taxon>
        <taxon>Flavobacteriia</taxon>
        <taxon>Flavobacteriales</taxon>
        <taxon>Flavobacteriaceae</taxon>
        <taxon>Flavobacterium</taxon>
    </lineage>
</organism>
<keyword evidence="1" id="KW-1133">Transmembrane helix</keyword>
<dbReference type="STRING" id="1121899.GCA_000430025_02122"/>
<feature type="transmembrane region" description="Helical" evidence="1">
    <location>
        <begin position="116"/>
        <end position="137"/>
    </location>
</feature>
<sequence length="207" mass="24489">MKLSPEEIQFIDNYLKKSDVVFVDIRSEMVDHIASAVETKMEKESLSFYEAFKQYMAANKKALMKNKGDLSIFSKGLLLSFLKFIVHPLRLVLAALLFAFFTFVDVNAYFSEDFTIQNLFFVILLVTAIGQMIYICLIVKQRFFVLERLGSLLGLLYYLQMFFMNNHSDKEPGVYALTFFFYILIVYLLYFAREMYKFQEYKKYFPK</sequence>
<keyword evidence="1" id="KW-0812">Transmembrane</keyword>
<gene>
    <name evidence="2" type="ORF">Q764_09895</name>
</gene>
<accession>A0A0A2MBS4</accession>
<name>A0A0A2MBS4_9FLAO</name>
<evidence type="ECO:0000313" key="2">
    <source>
        <dbReference type="EMBL" id="KGO89091.1"/>
    </source>
</evidence>
<dbReference type="OrthoDB" id="1345503at2"/>
<evidence type="ECO:0000313" key="3">
    <source>
        <dbReference type="Proteomes" id="UP000030121"/>
    </source>
</evidence>
<keyword evidence="3" id="KW-1185">Reference proteome</keyword>
<dbReference type="RefSeq" id="WP_026980548.1">
    <property type="nucleotide sequence ID" value="NZ_AUCZ01000010.1"/>
</dbReference>
<protein>
    <submittedName>
        <fullName evidence="2">Uncharacterized protein</fullName>
    </submittedName>
</protein>
<keyword evidence="1" id="KW-0472">Membrane</keyword>
<proteinExistence type="predicted"/>
<dbReference type="Proteomes" id="UP000030121">
    <property type="component" value="Unassembled WGS sequence"/>
</dbReference>
<reference evidence="2 3" key="1">
    <citation type="submission" date="2013-09" db="EMBL/GenBank/DDBJ databases">
        <authorList>
            <person name="Zeng Z."/>
            <person name="Chen C."/>
        </authorList>
    </citation>
    <scope>NUCLEOTIDE SEQUENCE [LARGE SCALE GENOMIC DNA]</scope>
    <source>
        <strain evidence="2 3">GH29-5</strain>
    </source>
</reference>
<dbReference type="EMBL" id="JRLW01000012">
    <property type="protein sequence ID" value="KGO89091.1"/>
    <property type="molecule type" value="Genomic_DNA"/>
</dbReference>
<feature type="transmembrane region" description="Helical" evidence="1">
    <location>
        <begin position="173"/>
        <end position="192"/>
    </location>
</feature>
<comment type="caution">
    <text evidence="2">The sequence shown here is derived from an EMBL/GenBank/DDBJ whole genome shotgun (WGS) entry which is preliminary data.</text>
</comment>